<gene>
    <name evidence="1" type="ORF">UFOVP36_15</name>
</gene>
<reference evidence="1" key="1">
    <citation type="submission" date="2020-04" db="EMBL/GenBank/DDBJ databases">
        <authorList>
            <person name="Chiriac C."/>
            <person name="Salcher M."/>
            <person name="Ghai R."/>
            <person name="Kavagutti S V."/>
        </authorList>
    </citation>
    <scope>NUCLEOTIDE SEQUENCE</scope>
</reference>
<organism evidence="1">
    <name type="scientific">uncultured Caudovirales phage</name>
    <dbReference type="NCBI Taxonomy" id="2100421"/>
    <lineage>
        <taxon>Viruses</taxon>
        <taxon>Duplodnaviria</taxon>
        <taxon>Heunggongvirae</taxon>
        <taxon>Uroviricota</taxon>
        <taxon>Caudoviricetes</taxon>
        <taxon>Peduoviridae</taxon>
        <taxon>Maltschvirus</taxon>
        <taxon>Maltschvirus maltsch</taxon>
    </lineage>
</organism>
<accession>A0A6J5KKQ5</accession>
<name>A0A6J5KKQ5_9CAUD</name>
<protein>
    <submittedName>
        <fullName evidence="1">Uncharacterized protein</fullName>
    </submittedName>
</protein>
<proteinExistence type="predicted"/>
<evidence type="ECO:0000313" key="1">
    <source>
        <dbReference type="EMBL" id="CAB4122281.1"/>
    </source>
</evidence>
<sequence>MKDRTHGYRVGTHRTDSGQQAYKVLRDFWYRNREEDNDFDDEVVRDDLTEDEAKTLCAALNAMLEARKKVDKPPEA</sequence>
<dbReference type="EMBL" id="LR796164">
    <property type="protein sequence ID" value="CAB4122281.1"/>
    <property type="molecule type" value="Genomic_DNA"/>
</dbReference>